<protein>
    <submittedName>
        <fullName evidence="1">Uncharacterized protein</fullName>
    </submittedName>
</protein>
<sequence>MILSTVTTSRSKMRYRRGKSSPVLFIRIVYYIFSI</sequence>
<dbReference type="EMBL" id="BK015472">
    <property type="protein sequence ID" value="DAE08598.1"/>
    <property type="molecule type" value="Genomic_DNA"/>
</dbReference>
<reference evidence="1" key="1">
    <citation type="journal article" date="2021" name="Proc. Natl. Acad. Sci. U.S.A.">
        <title>A Catalog of Tens of Thousands of Viruses from Human Metagenomes Reveals Hidden Associations with Chronic Diseases.</title>
        <authorList>
            <person name="Tisza M.J."/>
            <person name="Buck C.B."/>
        </authorList>
    </citation>
    <scope>NUCLEOTIDE SEQUENCE</scope>
    <source>
        <strain evidence="1">CtwwN25</strain>
    </source>
</reference>
<name>A0A8S5PNB7_9CAUD</name>
<organism evidence="1">
    <name type="scientific">Myoviridae sp. ctwwN25</name>
    <dbReference type="NCBI Taxonomy" id="2825209"/>
    <lineage>
        <taxon>Viruses</taxon>
        <taxon>Duplodnaviria</taxon>
        <taxon>Heunggongvirae</taxon>
        <taxon>Uroviricota</taxon>
        <taxon>Caudoviricetes</taxon>
    </lineage>
</organism>
<evidence type="ECO:0000313" key="1">
    <source>
        <dbReference type="EMBL" id="DAE08598.1"/>
    </source>
</evidence>
<proteinExistence type="predicted"/>
<accession>A0A8S5PNB7</accession>